<feature type="transmembrane region" description="Helical" evidence="1">
    <location>
        <begin position="86"/>
        <end position="105"/>
    </location>
</feature>
<evidence type="ECO:0000256" key="1">
    <source>
        <dbReference type="SAM" id="Phobius"/>
    </source>
</evidence>
<accession>A0A839AK15</accession>
<comment type="caution">
    <text evidence="2">The sequence shown here is derived from an EMBL/GenBank/DDBJ whole genome shotgun (WGS) entry which is preliminary data.</text>
</comment>
<dbReference type="Proteomes" id="UP000541109">
    <property type="component" value="Unassembled WGS sequence"/>
</dbReference>
<protein>
    <submittedName>
        <fullName evidence="2">Uncharacterized protein</fullName>
    </submittedName>
</protein>
<keyword evidence="1" id="KW-0472">Membrane</keyword>
<proteinExistence type="predicted"/>
<evidence type="ECO:0000313" key="2">
    <source>
        <dbReference type="EMBL" id="MBA5779334.1"/>
    </source>
</evidence>
<sequence length="245" mass="27997">MTTLRQFDASASEAGSQSVMLKAVFYVALPTIAFVLLFWTAFTHLDFYHASLERETGWLEISHIILPLIAAGMALRLVLKFRKDRQWTLMAIAGLAVLAGLFIAGEEASYGQHFFKWKATGVFEELNDQQETNLHNIGTWFDQKPRALLEVITILAGLVVPFMQERVRGWLPRVFKPFVTGFWFMPIAILIQLSEVPKRLGLMAAGYFPAVRYSEIQECFLYYFLILALWHVAERYRLARAAGEL</sequence>
<feature type="transmembrane region" description="Helical" evidence="1">
    <location>
        <begin position="213"/>
        <end position="233"/>
    </location>
</feature>
<feature type="transmembrane region" description="Helical" evidence="1">
    <location>
        <begin position="175"/>
        <end position="193"/>
    </location>
</feature>
<dbReference type="AlphaFoldDB" id="A0A839AK15"/>
<keyword evidence="1" id="KW-0812">Transmembrane</keyword>
<reference evidence="2 3" key="1">
    <citation type="submission" date="2020-07" db="EMBL/GenBank/DDBJ databases">
        <title>Stappia sp., F7233, whole genome shotgun sequencing project.</title>
        <authorList>
            <person name="Jiang S."/>
            <person name="Liu Z.W."/>
            <person name="Du Z.J."/>
        </authorList>
    </citation>
    <scope>NUCLEOTIDE SEQUENCE [LARGE SCALE GENOMIC DNA]</scope>
    <source>
        <strain evidence="2 3">F7233</strain>
    </source>
</reference>
<dbReference type="RefSeq" id="WP_182168163.1">
    <property type="nucleotide sequence ID" value="NZ_JACFXV010000067.1"/>
</dbReference>
<name>A0A839AK15_9HYPH</name>
<organism evidence="2 3">
    <name type="scientific">Stappia albiluteola</name>
    <dbReference type="NCBI Taxonomy" id="2758565"/>
    <lineage>
        <taxon>Bacteria</taxon>
        <taxon>Pseudomonadati</taxon>
        <taxon>Pseudomonadota</taxon>
        <taxon>Alphaproteobacteria</taxon>
        <taxon>Hyphomicrobiales</taxon>
        <taxon>Stappiaceae</taxon>
        <taxon>Stappia</taxon>
    </lineage>
</organism>
<feature type="transmembrane region" description="Helical" evidence="1">
    <location>
        <begin position="61"/>
        <end position="79"/>
    </location>
</feature>
<feature type="transmembrane region" description="Helical" evidence="1">
    <location>
        <begin position="21"/>
        <end position="41"/>
    </location>
</feature>
<feature type="transmembrane region" description="Helical" evidence="1">
    <location>
        <begin position="147"/>
        <end position="163"/>
    </location>
</feature>
<keyword evidence="1" id="KW-1133">Transmembrane helix</keyword>
<gene>
    <name evidence="2" type="ORF">H2509_19565</name>
</gene>
<dbReference type="EMBL" id="JACFXV010000067">
    <property type="protein sequence ID" value="MBA5779334.1"/>
    <property type="molecule type" value="Genomic_DNA"/>
</dbReference>
<keyword evidence="3" id="KW-1185">Reference proteome</keyword>
<evidence type="ECO:0000313" key="3">
    <source>
        <dbReference type="Proteomes" id="UP000541109"/>
    </source>
</evidence>